<evidence type="ECO:0008006" key="3">
    <source>
        <dbReference type="Google" id="ProtNLM"/>
    </source>
</evidence>
<keyword evidence="2" id="KW-1185">Reference proteome</keyword>
<dbReference type="AlphaFoldDB" id="A0A8J7FAF0"/>
<dbReference type="Proteomes" id="UP000640333">
    <property type="component" value="Unassembled WGS sequence"/>
</dbReference>
<evidence type="ECO:0000313" key="1">
    <source>
        <dbReference type="EMBL" id="MBE9397930.1"/>
    </source>
</evidence>
<proteinExistence type="predicted"/>
<name>A0A8J7FAF0_9GAMM</name>
<organism evidence="1 2">
    <name type="scientific">Pontibacterium sinense</name>
    <dbReference type="NCBI Taxonomy" id="2781979"/>
    <lineage>
        <taxon>Bacteria</taxon>
        <taxon>Pseudomonadati</taxon>
        <taxon>Pseudomonadota</taxon>
        <taxon>Gammaproteobacteria</taxon>
        <taxon>Oceanospirillales</taxon>
        <taxon>Oceanospirillaceae</taxon>
        <taxon>Pontibacterium</taxon>
    </lineage>
</organism>
<dbReference type="PROSITE" id="PS51257">
    <property type="entry name" value="PROKAR_LIPOPROTEIN"/>
    <property type="match status" value="1"/>
</dbReference>
<dbReference type="EMBL" id="JADEYS010000011">
    <property type="protein sequence ID" value="MBE9397930.1"/>
    <property type="molecule type" value="Genomic_DNA"/>
</dbReference>
<reference evidence="1" key="1">
    <citation type="submission" date="2020-10" db="EMBL/GenBank/DDBJ databases">
        <title>Bacterium isolated from coastal waters sediment.</title>
        <authorList>
            <person name="Chen R.-J."/>
            <person name="Lu D.-C."/>
            <person name="Zhu K.-L."/>
            <person name="Du Z.-J."/>
        </authorList>
    </citation>
    <scope>NUCLEOTIDE SEQUENCE</scope>
    <source>
        <strain evidence="1">N1Y112</strain>
    </source>
</reference>
<dbReference type="RefSeq" id="WP_193953503.1">
    <property type="nucleotide sequence ID" value="NZ_JADEYS010000011.1"/>
</dbReference>
<protein>
    <recommendedName>
        <fullName evidence="3">Lipoprotein</fullName>
    </recommendedName>
</protein>
<evidence type="ECO:0000313" key="2">
    <source>
        <dbReference type="Proteomes" id="UP000640333"/>
    </source>
</evidence>
<gene>
    <name evidence="1" type="ORF">IOQ59_11745</name>
</gene>
<comment type="caution">
    <text evidence="1">The sequence shown here is derived from an EMBL/GenBank/DDBJ whole genome shotgun (WGS) entry which is preliminary data.</text>
</comment>
<sequence>MKKLIAGAVIAGALMSVYGCQSTATKETAKPVAEAPKLNNDDLYEVVQEGRYYVFDDFKTYQSFLTVGETSYRKVFIGGGPHGETLVHGLMGKDKKKLSGIAGVEMFAGKMEAAEDFYGEMRGEDGRLYVFNNLNDMEDMRKVGEAPYRFTQIGAGPQGQTVVFVLNKGNKKKEPVALVSRFKAMNGL</sequence>
<accession>A0A8J7FAF0</accession>